<dbReference type="EMBL" id="JASATX010000002">
    <property type="protein sequence ID" value="MDI2098738.1"/>
    <property type="molecule type" value="Genomic_DNA"/>
</dbReference>
<keyword evidence="1" id="KW-0472">Membrane</keyword>
<feature type="transmembrane region" description="Helical" evidence="1">
    <location>
        <begin position="7"/>
        <end position="25"/>
    </location>
</feature>
<dbReference type="AlphaFoldDB" id="A0AAW6T9N1"/>
<organism evidence="2 3">
    <name type="scientific">Ruicaihuangia caeni</name>
    <dbReference type="NCBI Taxonomy" id="3042517"/>
    <lineage>
        <taxon>Bacteria</taxon>
        <taxon>Bacillati</taxon>
        <taxon>Actinomycetota</taxon>
        <taxon>Actinomycetes</taxon>
        <taxon>Micrococcales</taxon>
        <taxon>Microbacteriaceae</taxon>
        <taxon>Ruicaihuangia</taxon>
    </lineage>
</organism>
<evidence type="ECO:0000313" key="2">
    <source>
        <dbReference type="EMBL" id="MDI2098738.1"/>
    </source>
</evidence>
<keyword evidence="1" id="KW-0812">Transmembrane</keyword>
<comment type="caution">
    <text evidence="2">The sequence shown here is derived from an EMBL/GenBank/DDBJ whole genome shotgun (WGS) entry which is preliminary data.</text>
</comment>
<name>A0AAW6T9N1_9MICO</name>
<feature type="transmembrane region" description="Helical" evidence="1">
    <location>
        <begin position="31"/>
        <end position="52"/>
    </location>
</feature>
<feature type="transmembrane region" description="Helical" evidence="1">
    <location>
        <begin position="64"/>
        <end position="82"/>
    </location>
</feature>
<sequence>MSWRPLSIVPVWVAVAAAVVIWAVLAPASLYPLAIVLTLGISVLVVFAAQLALQQQEGFVRRTALAISGCVVMLAIASAVLLPGSGLG</sequence>
<gene>
    <name evidence="2" type="ORF">QF206_07135</name>
</gene>
<reference evidence="2 3" key="1">
    <citation type="submission" date="2023-04" db="EMBL/GenBank/DDBJ databases">
        <title>Klugiella caeni sp. nov. isolated from the sludge of biochemical tank.</title>
        <authorList>
            <person name="Geng K."/>
        </authorList>
    </citation>
    <scope>NUCLEOTIDE SEQUENCE [LARGE SCALE GENOMIC DNA]</scope>
    <source>
        <strain evidence="2 3">YN-L-19</strain>
    </source>
</reference>
<keyword evidence="1" id="KW-1133">Transmembrane helix</keyword>
<proteinExistence type="predicted"/>
<dbReference type="RefSeq" id="WP_281488516.1">
    <property type="nucleotide sequence ID" value="NZ_CP159582.1"/>
</dbReference>
<accession>A0AAW6T9N1</accession>
<protein>
    <submittedName>
        <fullName evidence="2">Uncharacterized protein</fullName>
    </submittedName>
</protein>
<keyword evidence="3" id="KW-1185">Reference proteome</keyword>
<evidence type="ECO:0000256" key="1">
    <source>
        <dbReference type="SAM" id="Phobius"/>
    </source>
</evidence>
<dbReference type="Proteomes" id="UP001321506">
    <property type="component" value="Unassembled WGS sequence"/>
</dbReference>
<evidence type="ECO:0000313" key="3">
    <source>
        <dbReference type="Proteomes" id="UP001321506"/>
    </source>
</evidence>